<accession>A0A1M6LA81</accession>
<proteinExistence type="predicted"/>
<name>A0A1M6LA81_REIAG</name>
<dbReference type="Proteomes" id="UP000184474">
    <property type="component" value="Unassembled WGS sequence"/>
</dbReference>
<dbReference type="InterPro" id="IPR029033">
    <property type="entry name" value="His_PPase_superfam"/>
</dbReference>
<dbReference type="InterPro" id="IPR013078">
    <property type="entry name" value="His_Pase_superF_clade-1"/>
</dbReference>
<evidence type="ECO:0000313" key="2">
    <source>
        <dbReference type="Proteomes" id="UP000184474"/>
    </source>
</evidence>
<dbReference type="AlphaFoldDB" id="A0A1M6LA81"/>
<keyword evidence="2" id="KW-1185">Reference proteome</keyword>
<dbReference type="PANTHER" id="PTHR47623:SF1">
    <property type="entry name" value="OS09G0287300 PROTEIN"/>
    <property type="match status" value="1"/>
</dbReference>
<dbReference type="STRING" id="156994.SAMN04488028_101884"/>
<reference evidence="2" key="1">
    <citation type="submission" date="2016-11" db="EMBL/GenBank/DDBJ databases">
        <authorList>
            <person name="Varghese N."/>
            <person name="Submissions S."/>
        </authorList>
    </citation>
    <scope>NUCLEOTIDE SEQUENCE [LARGE SCALE GENOMIC DNA]</scope>
    <source>
        <strain evidence="2">DSM 26134</strain>
    </source>
</reference>
<dbReference type="PANTHER" id="PTHR47623">
    <property type="entry name" value="OS09G0287300 PROTEIN"/>
    <property type="match status" value="1"/>
</dbReference>
<protein>
    <submittedName>
        <fullName evidence="1">Phosphohistidine phosphatase</fullName>
    </submittedName>
</protein>
<dbReference type="EMBL" id="FRAA01000001">
    <property type="protein sequence ID" value="SHJ68073.1"/>
    <property type="molecule type" value="Genomic_DNA"/>
</dbReference>
<dbReference type="SMART" id="SM00855">
    <property type="entry name" value="PGAM"/>
    <property type="match status" value="1"/>
</dbReference>
<sequence>MIHMSKELFLIRHAEADANNFDIKDIDRPLTADGEIVASKVGRFLKGQAKSPDAILASSALRTRQTSGFLVEQIDFDPSKIQVLDDLYEASTRILLKAINELGNHLHTVVMVAHNPAISFLAEYLTGDIIGNVSPAGIVHLKYDGGWDEFSKGNVELVEYTSAKELE</sequence>
<dbReference type="CDD" id="cd07067">
    <property type="entry name" value="HP_PGM_like"/>
    <property type="match status" value="1"/>
</dbReference>
<dbReference type="SUPFAM" id="SSF53254">
    <property type="entry name" value="Phosphoglycerate mutase-like"/>
    <property type="match status" value="1"/>
</dbReference>
<dbReference type="Pfam" id="PF00300">
    <property type="entry name" value="His_Phos_1"/>
    <property type="match status" value="1"/>
</dbReference>
<dbReference type="Gene3D" id="3.40.50.1240">
    <property type="entry name" value="Phosphoglycerate mutase-like"/>
    <property type="match status" value="1"/>
</dbReference>
<evidence type="ECO:0000313" key="1">
    <source>
        <dbReference type="EMBL" id="SHJ68073.1"/>
    </source>
</evidence>
<organism evidence="1 2">
    <name type="scientific">Reichenbachiella agariperforans</name>
    <dbReference type="NCBI Taxonomy" id="156994"/>
    <lineage>
        <taxon>Bacteria</taxon>
        <taxon>Pseudomonadati</taxon>
        <taxon>Bacteroidota</taxon>
        <taxon>Cytophagia</taxon>
        <taxon>Cytophagales</taxon>
        <taxon>Reichenbachiellaceae</taxon>
        <taxon>Reichenbachiella</taxon>
    </lineage>
</organism>
<gene>
    <name evidence="1" type="ORF">SAMN04488028_101884</name>
</gene>